<organism evidence="7 8">
    <name type="scientific">Acrasis kona</name>
    <dbReference type="NCBI Taxonomy" id="1008807"/>
    <lineage>
        <taxon>Eukaryota</taxon>
        <taxon>Discoba</taxon>
        <taxon>Heterolobosea</taxon>
        <taxon>Tetramitia</taxon>
        <taxon>Eutetramitia</taxon>
        <taxon>Acrasidae</taxon>
        <taxon>Acrasis</taxon>
    </lineage>
</organism>
<dbReference type="EMBL" id="JAOPGA020001203">
    <property type="protein sequence ID" value="KAL0486161.1"/>
    <property type="molecule type" value="Genomic_DNA"/>
</dbReference>
<dbReference type="InterPro" id="IPR011547">
    <property type="entry name" value="SLC26A/SulP_dom"/>
</dbReference>
<dbReference type="InterPro" id="IPR032675">
    <property type="entry name" value="LRR_dom_sf"/>
</dbReference>
<evidence type="ECO:0000259" key="6">
    <source>
        <dbReference type="PROSITE" id="PS50801"/>
    </source>
</evidence>
<feature type="transmembrane region" description="Helical" evidence="5">
    <location>
        <begin position="595"/>
        <end position="618"/>
    </location>
</feature>
<feature type="transmembrane region" description="Helical" evidence="5">
    <location>
        <begin position="505"/>
        <end position="526"/>
    </location>
</feature>
<dbReference type="CDD" id="cd07042">
    <property type="entry name" value="STAS_SulP_like_sulfate_transporter"/>
    <property type="match status" value="1"/>
</dbReference>
<evidence type="ECO:0000256" key="4">
    <source>
        <dbReference type="ARBA" id="ARBA00023136"/>
    </source>
</evidence>
<dbReference type="PROSITE" id="PS50801">
    <property type="entry name" value="STAS"/>
    <property type="match status" value="1"/>
</dbReference>
<feature type="transmembrane region" description="Helical" evidence="5">
    <location>
        <begin position="538"/>
        <end position="560"/>
    </location>
</feature>
<name>A0AAW2Z8L7_9EUKA</name>
<dbReference type="GO" id="GO:0055085">
    <property type="term" value="P:transmembrane transport"/>
    <property type="evidence" value="ECO:0007669"/>
    <property type="project" value="InterPro"/>
</dbReference>
<accession>A0AAW2Z8L7</accession>
<proteinExistence type="predicted"/>
<feature type="transmembrane region" description="Helical" evidence="5">
    <location>
        <begin position="399"/>
        <end position="417"/>
    </location>
</feature>
<feature type="transmembrane region" description="Helical" evidence="5">
    <location>
        <begin position="630"/>
        <end position="648"/>
    </location>
</feature>
<keyword evidence="4 5" id="KW-0472">Membrane</keyword>
<keyword evidence="8" id="KW-1185">Reference proteome</keyword>
<feature type="transmembrane region" description="Helical" evidence="5">
    <location>
        <begin position="816"/>
        <end position="839"/>
    </location>
</feature>
<comment type="caution">
    <text evidence="7">The sequence shown here is derived from an EMBL/GenBank/DDBJ whole genome shotgun (WGS) entry which is preliminary data.</text>
</comment>
<evidence type="ECO:0000256" key="2">
    <source>
        <dbReference type="ARBA" id="ARBA00022692"/>
    </source>
</evidence>
<keyword evidence="3 5" id="KW-1133">Transmembrane helix</keyword>
<feature type="domain" description="STAS" evidence="6">
    <location>
        <begin position="928"/>
        <end position="1050"/>
    </location>
</feature>
<feature type="transmembrane region" description="Helical" evidence="5">
    <location>
        <begin position="429"/>
        <end position="450"/>
    </location>
</feature>
<dbReference type="AlphaFoldDB" id="A0AAW2Z8L7"/>
<gene>
    <name evidence="7" type="ORF">AKO1_001849</name>
</gene>
<dbReference type="Gene3D" id="3.30.750.24">
    <property type="entry name" value="STAS domain"/>
    <property type="match status" value="1"/>
</dbReference>
<evidence type="ECO:0000256" key="5">
    <source>
        <dbReference type="SAM" id="Phobius"/>
    </source>
</evidence>
<dbReference type="Pfam" id="PF01740">
    <property type="entry name" value="STAS"/>
    <property type="match status" value="1"/>
</dbReference>
<dbReference type="GO" id="GO:0016020">
    <property type="term" value="C:membrane"/>
    <property type="evidence" value="ECO:0007669"/>
    <property type="project" value="UniProtKB-SubCell"/>
</dbReference>
<dbReference type="Pfam" id="PF00916">
    <property type="entry name" value="Sulfate_transp"/>
    <property type="match status" value="2"/>
</dbReference>
<dbReference type="SUPFAM" id="SSF52047">
    <property type="entry name" value="RNI-like"/>
    <property type="match status" value="1"/>
</dbReference>
<protein>
    <submittedName>
        <fullName evidence="7">Sulfate transporter sulP</fullName>
    </submittedName>
</protein>
<evidence type="ECO:0000256" key="1">
    <source>
        <dbReference type="ARBA" id="ARBA00004141"/>
    </source>
</evidence>
<dbReference type="InterPro" id="IPR001902">
    <property type="entry name" value="SLC26A/SulP_fam"/>
</dbReference>
<dbReference type="Proteomes" id="UP001431209">
    <property type="component" value="Unassembled WGS sequence"/>
</dbReference>
<dbReference type="PANTHER" id="PTHR11814">
    <property type="entry name" value="SULFATE TRANSPORTER"/>
    <property type="match status" value="1"/>
</dbReference>
<feature type="transmembrane region" description="Helical" evidence="5">
    <location>
        <begin position="846"/>
        <end position="867"/>
    </location>
</feature>
<feature type="transmembrane region" description="Helical" evidence="5">
    <location>
        <begin position="739"/>
        <end position="759"/>
    </location>
</feature>
<dbReference type="InterPro" id="IPR036513">
    <property type="entry name" value="STAS_dom_sf"/>
</dbReference>
<feature type="transmembrane region" description="Helical" evidence="5">
    <location>
        <begin position="873"/>
        <end position="904"/>
    </location>
</feature>
<dbReference type="InterPro" id="IPR002645">
    <property type="entry name" value="STAS_dom"/>
</dbReference>
<dbReference type="Gene3D" id="3.80.10.10">
    <property type="entry name" value="Ribonuclease Inhibitor"/>
    <property type="match status" value="1"/>
</dbReference>
<sequence length="1097" mass="122988">MSRISTNELNLKGKQLTTEQVVDLLNRRSNSKAADEISFDIDRVDFNQIQVLDLSFNKLTRVPADVIHQQFPYLQTLKLDNNSRILPNSFNDVLEVAQLYTALDLSIDNLTDDNIIQLQLTNPNLNIINTHLDDNQSEHDVALQLGTSTKPTIAKEQHIVEIGQFFARIRTILKEKLDQVQKEKDSLIKHLQRTTGYNPPNFYVDNYTTGTMEKFQSFYDELIQTVRNNLDAHEDEEQRRSLIHQAKVFIYHQHLDLLYVFGSRTAREKQELMDNSKPKTSVIHDEDITATFNNDLPSSPKQIPDESVKIQFSLHDIRQQAKLVKRDLVDTNILDWDQLHHRSTVQTPIDVHNVDDDIVIPSYHDGADPEVKEYNLTGVLFRSKETKASMISEPVWKRVILFIAQFLPIVQWFPEYFKKDAIFNNLKGDILAGVTVAIVIIPQGIAYALVAGMPPMTGLYTCWLPNLIYPFFGTSRQLSPGPSAIVSLLLSSAITTLNPSTEEEFINYGILLCLLSSGMYFLLGFFRMGFIVNFMSKPVISGFTSASAIAIGLTQVKYVLGIHPQAAKGTQIYYALYVLGKSIFTPAHDGHDNGIHWPSAGCSILFVIMLLFFTYGFIPLGKGRRFYPGHIIPGQLVVIMFSISWFYLMSLGDPNLDGHSVFGINVLGTVPKGLPAPKIPTFYKFVADPPNVDNSTQGEHQAELLNFGRRLLSNINIGDETGTVVTGHYEGSGVIDQNTLLACMLISVTVVIVGFSEAYSVAKFYSNQNNYRVDANQELIALGICGIAAGFFRAYPSSTSFSRSAVNAQVGARTQMASFITGLMMFLVLTVITPLFYFLPKPLLGSLIILAVAKLVDFRTVMITWHTKRRDTVMLAVAFFATMLLGVEWGIVVAVFMSLALVIFRSARPRFVEVGRMPGTTDYASIKRYSSAVTIPHVLVMRFDSDLSFTNVAYFMEKIERYLERATKRGNDTVVYVLDMGGVNQLDSSGVDGLHQMKSLFDTLMIRWHFANTKIEIMRIMTRGGLIGEHEGEISESSFYHTLHDAVLQAKQVVKDRVVQGEEMNHHHGHSHGGAGGGHGHAHNVVIEEDDILAQRH</sequence>
<evidence type="ECO:0000313" key="7">
    <source>
        <dbReference type="EMBL" id="KAL0486161.1"/>
    </source>
</evidence>
<evidence type="ECO:0000313" key="8">
    <source>
        <dbReference type="Proteomes" id="UP001431209"/>
    </source>
</evidence>
<keyword evidence="2 5" id="KW-0812">Transmembrane</keyword>
<comment type="subcellular location">
    <subcellularLocation>
        <location evidence="1">Membrane</location>
        <topology evidence="1">Multi-pass membrane protein</topology>
    </subcellularLocation>
</comment>
<evidence type="ECO:0000256" key="3">
    <source>
        <dbReference type="ARBA" id="ARBA00022989"/>
    </source>
</evidence>
<dbReference type="SUPFAM" id="SSF52091">
    <property type="entry name" value="SpoIIaa-like"/>
    <property type="match status" value="1"/>
</dbReference>
<reference evidence="7 8" key="1">
    <citation type="submission" date="2024-03" db="EMBL/GenBank/DDBJ databases">
        <title>The Acrasis kona genome and developmental transcriptomes reveal deep origins of eukaryotic multicellular pathways.</title>
        <authorList>
            <person name="Sheikh S."/>
            <person name="Fu C.-J."/>
            <person name="Brown M.W."/>
            <person name="Baldauf S.L."/>
        </authorList>
    </citation>
    <scope>NUCLEOTIDE SEQUENCE [LARGE SCALE GENOMIC DNA]</scope>
    <source>
        <strain evidence="7 8">ATCC MYA-3509</strain>
    </source>
</reference>
<feature type="transmembrane region" description="Helical" evidence="5">
    <location>
        <begin position="779"/>
        <end position="796"/>
    </location>
</feature>